<feature type="compositionally biased region" description="Basic and acidic residues" evidence="1">
    <location>
        <begin position="45"/>
        <end position="58"/>
    </location>
</feature>
<evidence type="ECO:0000256" key="1">
    <source>
        <dbReference type="SAM" id="MobiDB-lite"/>
    </source>
</evidence>
<dbReference type="AlphaFoldDB" id="A0A2T2NR17"/>
<feature type="transmembrane region" description="Helical" evidence="2">
    <location>
        <begin position="20"/>
        <end position="40"/>
    </location>
</feature>
<name>A0A2T2NR17_CORCC</name>
<feature type="region of interest" description="Disordered" evidence="1">
    <location>
        <begin position="45"/>
        <end position="83"/>
    </location>
</feature>
<keyword evidence="2" id="KW-1133">Transmembrane helix</keyword>
<keyword evidence="2" id="KW-0812">Transmembrane</keyword>
<keyword evidence="4" id="KW-1185">Reference proteome</keyword>
<protein>
    <submittedName>
        <fullName evidence="3">Uncharacterized protein</fullName>
    </submittedName>
</protein>
<feature type="compositionally biased region" description="Low complexity" evidence="1">
    <location>
        <begin position="69"/>
        <end position="83"/>
    </location>
</feature>
<accession>A0A2T2NR17</accession>
<dbReference type="Proteomes" id="UP000240883">
    <property type="component" value="Unassembled WGS sequence"/>
</dbReference>
<dbReference type="EMBL" id="KZ678134">
    <property type="protein sequence ID" value="PSN67871.1"/>
    <property type="molecule type" value="Genomic_DNA"/>
</dbReference>
<dbReference type="OrthoDB" id="3799024at2759"/>
<reference evidence="3 4" key="1">
    <citation type="journal article" date="2018" name="Front. Microbiol.">
        <title>Genome-Wide Analysis of Corynespora cassiicola Leaf Fall Disease Putative Effectors.</title>
        <authorList>
            <person name="Lopez D."/>
            <person name="Ribeiro S."/>
            <person name="Label P."/>
            <person name="Fumanal B."/>
            <person name="Venisse J.S."/>
            <person name="Kohler A."/>
            <person name="de Oliveira R.R."/>
            <person name="Labutti K."/>
            <person name="Lipzen A."/>
            <person name="Lail K."/>
            <person name="Bauer D."/>
            <person name="Ohm R.A."/>
            <person name="Barry K.W."/>
            <person name="Spatafora J."/>
            <person name="Grigoriev I.V."/>
            <person name="Martin F.M."/>
            <person name="Pujade-Renaud V."/>
        </authorList>
    </citation>
    <scope>NUCLEOTIDE SEQUENCE [LARGE SCALE GENOMIC DNA]</scope>
    <source>
        <strain evidence="3 4">Philippines</strain>
    </source>
</reference>
<sequence>MEAHYMRFRSKYWNDPDGQTLLFFATVICISTIWLALLSISRKKSEPNKKDNDKDFHKAPIAPNHHLPSDTTSTPSTPSTTTTSRQLYFYSETPVPVPRGAQISTPGSETLFADAFNTRNFSILARHAPDSYATLQQAGFLDRHGTPTKKAVDHTRQPWVRQGLGVLEEREEVESLGESEVVIESIEVDGYEEYDIRMESSHGFADGFEEELADSRPEALDGYLFY</sequence>
<evidence type="ECO:0000313" key="3">
    <source>
        <dbReference type="EMBL" id="PSN67871.1"/>
    </source>
</evidence>
<keyword evidence="2" id="KW-0472">Membrane</keyword>
<gene>
    <name evidence="3" type="ORF">BS50DRAFT_665304</name>
</gene>
<evidence type="ECO:0000313" key="4">
    <source>
        <dbReference type="Proteomes" id="UP000240883"/>
    </source>
</evidence>
<proteinExistence type="predicted"/>
<evidence type="ECO:0000256" key="2">
    <source>
        <dbReference type="SAM" id="Phobius"/>
    </source>
</evidence>
<organism evidence="3 4">
    <name type="scientific">Corynespora cassiicola Philippines</name>
    <dbReference type="NCBI Taxonomy" id="1448308"/>
    <lineage>
        <taxon>Eukaryota</taxon>
        <taxon>Fungi</taxon>
        <taxon>Dikarya</taxon>
        <taxon>Ascomycota</taxon>
        <taxon>Pezizomycotina</taxon>
        <taxon>Dothideomycetes</taxon>
        <taxon>Pleosporomycetidae</taxon>
        <taxon>Pleosporales</taxon>
        <taxon>Corynesporascaceae</taxon>
        <taxon>Corynespora</taxon>
    </lineage>
</organism>